<dbReference type="GO" id="GO:0046872">
    <property type="term" value="F:metal ion binding"/>
    <property type="evidence" value="ECO:0007669"/>
    <property type="project" value="UniProtKB-KW"/>
</dbReference>
<dbReference type="AlphaFoldDB" id="A0A538TPV9"/>
<evidence type="ECO:0000256" key="2">
    <source>
        <dbReference type="ARBA" id="ARBA00022723"/>
    </source>
</evidence>
<evidence type="ECO:0000313" key="4">
    <source>
        <dbReference type="EMBL" id="TMQ65654.1"/>
    </source>
</evidence>
<dbReference type="CDD" id="cd07249">
    <property type="entry name" value="MMCE"/>
    <property type="match status" value="1"/>
</dbReference>
<accession>A0A538TPV9</accession>
<dbReference type="InterPro" id="IPR017515">
    <property type="entry name" value="MeMalonyl-CoA_epimerase"/>
</dbReference>
<comment type="similarity">
    <text evidence="1">Belongs to the methylmalonyl-CoA epimerase family.</text>
</comment>
<proteinExistence type="inferred from homology"/>
<dbReference type="InterPro" id="IPR051785">
    <property type="entry name" value="MMCE/EMCE_epimerase"/>
</dbReference>
<dbReference type="EC" id="5.1.99.1" evidence="4"/>
<gene>
    <name evidence="4" type="primary">mce</name>
    <name evidence="4" type="ORF">E6K79_04730</name>
</gene>
<evidence type="ECO:0000259" key="3">
    <source>
        <dbReference type="PROSITE" id="PS51819"/>
    </source>
</evidence>
<dbReference type="GO" id="GO:0046491">
    <property type="term" value="P:L-methylmalonyl-CoA metabolic process"/>
    <property type="evidence" value="ECO:0007669"/>
    <property type="project" value="TreeGrafter"/>
</dbReference>
<keyword evidence="2" id="KW-0479">Metal-binding</keyword>
<name>A0A538TPV9_UNCEI</name>
<comment type="caution">
    <text evidence="4">The sequence shown here is derived from an EMBL/GenBank/DDBJ whole genome shotgun (WGS) entry which is preliminary data.</text>
</comment>
<dbReference type="Gene3D" id="3.10.180.10">
    <property type="entry name" value="2,3-Dihydroxybiphenyl 1,2-Dioxygenase, domain 1"/>
    <property type="match status" value="1"/>
</dbReference>
<dbReference type="EMBL" id="VBOZ01000012">
    <property type="protein sequence ID" value="TMQ65654.1"/>
    <property type="molecule type" value="Genomic_DNA"/>
</dbReference>
<dbReference type="InterPro" id="IPR029068">
    <property type="entry name" value="Glyas_Bleomycin-R_OHBP_Dase"/>
</dbReference>
<evidence type="ECO:0000256" key="1">
    <source>
        <dbReference type="ARBA" id="ARBA00009308"/>
    </source>
</evidence>
<organism evidence="4 5">
    <name type="scientific">Eiseniibacteriota bacterium</name>
    <dbReference type="NCBI Taxonomy" id="2212470"/>
    <lineage>
        <taxon>Bacteria</taxon>
        <taxon>Candidatus Eiseniibacteriota</taxon>
    </lineage>
</organism>
<dbReference type="PROSITE" id="PS51819">
    <property type="entry name" value="VOC"/>
    <property type="match status" value="1"/>
</dbReference>
<keyword evidence="4" id="KW-0413">Isomerase</keyword>
<evidence type="ECO:0000313" key="5">
    <source>
        <dbReference type="Proteomes" id="UP000317691"/>
    </source>
</evidence>
<dbReference type="Proteomes" id="UP000317691">
    <property type="component" value="Unassembled WGS sequence"/>
</dbReference>
<dbReference type="Pfam" id="PF13669">
    <property type="entry name" value="Glyoxalase_4"/>
    <property type="match status" value="1"/>
</dbReference>
<feature type="domain" description="VOC" evidence="3">
    <location>
        <begin position="3"/>
        <end position="130"/>
    </location>
</feature>
<dbReference type="GO" id="GO:0004493">
    <property type="term" value="F:methylmalonyl-CoA epimerase activity"/>
    <property type="evidence" value="ECO:0007669"/>
    <property type="project" value="UniProtKB-EC"/>
</dbReference>
<reference evidence="4 5" key="1">
    <citation type="journal article" date="2019" name="Nat. Microbiol.">
        <title>Mediterranean grassland soil C-N compound turnover is dependent on rainfall and depth, and is mediated by genomically divergent microorganisms.</title>
        <authorList>
            <person name="Diamond S."/>
            <person name="Andeer P.F."/>
            <person name="Li Z."/>
            <person name="Crits-Christoph A."/>
            <person name="Burstein D."/>
            <person name="Anantharaman K."/>
            <person name="Lane K.R."/>
            <person name="Thomas B.C."/>
            <person name="Pan C."/>
            <person name="Northen T.R."/>
            <person name="Banfield J.F."/>
        </authorList>
    </citation>
    <scope>NUCLEOTIDE SEQUENCE [LARGE SCALE GENOMIC DNA]</scope>
    <source>
        <strain evidence="4">WS_9</strain>
    </source>
</reference>
<dbReference type="PANTHER" id="PTHR43048:SF3">
    <property type="entry name" value="METHYLMALONYL-COA EPIMERASE, MITOCHONDRIAL"/>
    <property type="match status" value="1"/>
</dbReference>
<dbReference type="SUPFAM" id="SSF54593">
    <property type="entry name" value="Glyoxalase/Bleomycin resistance protein/Dihydroxybiphenyl dioxygenase"/>
    <property type="match status" value="1"/>
</dbReference>
<dbReference type="InterPro" id="IPR037523">
    <property type="entry name" value="VOC_core"/>
</dbReference>
<dbReference type="PANTHER" id="PTHR43048">
    <property type="entry name" value="METHYLMALONYL-COA EPIMERASE"/>
    <property type="match status" value="1"/>
</dbReference>
<sequence length="131" mass="14069">MLGLAHIGLAVTSIEAASARWKKLGFRVTGTEMLESMHVKIVFMESGGSTIELLEPTKVDSPIGRFLAKRGEGIHHVAFHVPDLEAALSAAGAQGLELIDRTPRDGSHGMKIAFLHPRSMGGVLVELCERT</sequence>
<dbReference type="NCBIfam" id="TIGR03081">
    <property type="entry name" value="metmalonyl_epim"/>
    <property type="match status" value="1"/>
</dbReference>
<protein>
    <submittedName>
        <fullName evidence="4">Methylmalonyl-CoA epimerase</fullName>
        <ecNumber evidence="4">5.1.99.1</ecNumber>
    </submittedName>
</protein>